<name>A0AAD7KQ66_QUISA</name>
<evidence type="ECO:0000313" key="6">
    <source>
        <dbReference type="Proteomes" id="UP001163823"/>
    </source>
</evidence>
<dbReference type="SUPFAM" id="SSF51735">
    <property type="entry name" value="NAD(P)-binding Rossmann-fold domains"/>
    <property type="match status" value="1"/>
</dbReference>
<organism evidence="5 6">
    <name type="scientific">Quillaja saponaria</name>
    <name type="common">Soap bark tree</name>
    <dbReference type="NCBI Taxonomy" id="32244"/>
    <lineage>
        <taxon>Eukaryota</taxon>
        <taxon>Viridiplantae</taxon>
        <taxon>Streptophyta</taxon>
        <taxon>Embryophyta</taxon>
        <taxon>Tracheophyta</taxon>
        <taxon>Spermatophyta</taxon>
        <taxon>Magnoliopsida</taxon>
        <taxon>eudicotyledons</taxon>
        <taxon>Gunneridae</taxon>
        <taxon>Pentapetalae</taxon>
        <taxon>rosids</taxon>
        <taxon>fabids</taxon>
        <taxon>Fabales</taxon>
        <taxon>Quillajaceae</taxon>
        <taxon>Quillaja</taxon>
    </lineage>
</organism>
<dbReference type="CDD" id="cd05289">
    <property type="entry name" value="MDR_like_2"/>
    <property type="match status" value="1"/>
</dbReference>
<gene>
    <name evidence="5" type="ORF">O6P43_033160</name>
</gene>
<evidence type="ECO:0000313" key="5">
    <source>
        <dbReference type="EMBL" id="KAJ7943639.1"/>
    </source>
</evidence>
<reference evidence="5" key="1">
    <citation type="journal article" date="2023" name="Science">
        <title>Elucidation of the pathway for biosynthesis of saponin adjuvants from the soapbark tree.</title>
        <authorList>
            <person name="Reed J."/>
            <person name="Orme A."/>
            <person name="El-Demerdash A."/>
            <person name="Owen C."/>
            <person name="Martin L.B.B."/>
            <person name="Misra R.C."/>
            <person name="Kikuchi S."/>
            <person name="Rejzek M."/>
            <person name="Martin A.C."/>
            <person name="Harkess A."/>
            <person name="Leebens-Mack J."/>
            <person name="Louveau T."/>
            <person name="Stephenson M.J."/>
            <person name="Osbourn A."/>
        </authorList>
    </citation>
    <scope>NUCLEOTIDE SEQUENCE</scope>
    <source>
        <strain evidence="5">S10</strain>
    </source>
</reference>
<dbReference type="InterPro" id="IPR044626">
    <property type="entry name" value="AOR-like"/>
</dbReference>
<dbReference type="KEGG" id="qsa:O6P43_033160"/>
<evidence type="ECO:0000256" key="1">
    <source>
        <dbReference type="ARBA" id="ARBA00010371"/>
    </source>
</evidence>
<evidence type="ECO:0000256" key="2">
    <source>
        <dbReference type="ARBA" id="ARBA00023002"/>
    </source>
</evidence>
<dbReference type="GO" id="GO:0008270">
    <property type="term" value="F:zinc ion binding"/>
    <property type="evidence" value="ECO:0007669"/>
    <property type="project" value="InterPro"/>
</dbReference>
<dbReference type="GO" id="GO:0016628">
    <property type="term" value="F:oxidoreductase activity, acting on the CH-CH group of donors, NAD or NADP as acceptor"/>
    <property type="evidence" value="ECO:0007669"/>
    <property type="project" value="InterPro"/>
</dbReference>
<keyword evidence="3" id="KW-0520">NAD</keyword>
<dbReference type="InterPro" id="IPR020843">
    <property type="entry name" value="ER"/>
</dbReference>
<dbReference type="PANTHER" id="PTHR44573">
    <property type="entry name" value="NADPH-DEPENDENT ALKENAL/ONE OXIDOREDUCTASE, CHLOROPLASTIC"/>
    <property type="match status" value="1"/>
</dbReference>
<dbReference type="InterPro" id="IPR036291">
    <property type="entry name" value="NAD(P)-bd_dom_sf"/>
</dbReference>
<dbReference type="Pfam" id="PF13602">
    <property type="entry name" value="ADH_zinc_N_2"/>
    <property type="match status" value="1"/>
</dbReference>
<dbReference type="Pfam" id="PF08240">
    <property type="entry name" value="ADH_N"/>
    <property type="match status" value="1"/>
</dbReference>
<protein>
    <submittedName>
        <fullName evidence="5">2-methylene-furan-3-one reductase-like</fullName>
    </submittedName>
</protein>
<evidence type="ECO:0000256" key="3">
    <source>
        <dbReference type="ARBA" id="ARBA00023027"/>
    </source>
</evidence>
<dbReference type="SMART" id="SM00829">
    <property type="entry name" value="PKS_ER"/>
    <property type="match status" value="1"/>
</dbReference>
<sequence>MSSCAALSSITSQVRTFPSLSSTKNNCTSPTTLSFKFSLSFRESGKKITPTSSSVQRRQLSTRPLGVFAKSQAASPTSTESAKVTPIPSEMKAWVYGEYGGVDVLKFDSNVAVPEVKEDQVLIKVVAAALNPVDAKRRQGKFKATDSPLPTVPGYDVAGVVVKVGGQVKGFKVGDEVYGDINEKALEDPKQFGSLAEYTAVEEKLLALKPKNLDFVQAAGLPLAIETAYEGLERTGFSSGKSILVLNGSGGVGSLVIQVAKQVFGASRVVATSSTRNLELLKSLGADLAIDYTKENFEDLPEKFDVVYDAIGQSDRAVKAVKEGGSVVVLTGTVTPPGFRFVVTSEGAVLRKLNPYLESGKVKAVVDPKGPFPFDQVVEAFSYLETNRAAGKVVVHPIP</sequence>
<evidence type="ECO:0000259" key="4">
    <source>
        <dbReference type="SMART" id="SM00829"/>
    </source>
</evidence>
<dbReference type="PROSITE" id="PS01162">
    <property type="entry name" value="QOR_ZETA_CRYSTAL"/>
    <property type="match status" value="1"/>
</dbReference>
<dbReference type="EMBL" id="JARAOO010000014">
    <property type="protein sequence ID" value="KAJ7943639.1"/>
    <property type="molecule type" value="Genomic_DNA"/>
</dbReference>
<dbReference type="InterPro" id="IPR002364">
    <property type="entry name" value="Quin_OxRdtase/zeta-crystal_CS"/>
</dbReference>
<dbReference type="InterPro" id="IPR011032">
    <property type="entry name" value="GroES-like_sf"/>
</dbReference>
<dbReference type="PANTHER" id="PTHR44573:SF1">
    <property type="entry name" value="NADPH-DEPENDENT ALKENAL_ONE OXIDOREDUCTASE, CHLOROPLASTIC"/>
    <property type="match status" value="1"/>
</dbReference>
<accession>A0AAD7KQ66</accession>
<dbReference type="Proteomes" id="UP001163823">
    <property type="component" value="Chromosome 14"/>
</dbReference>
<comment type="caution">
    <text evidence="5">The sequence shown here is derived from an EMBL/GenBank/DDBJ whole genome shotgun (WGS) entry which is preliminary data.</text>
</comment>
<dbReference type="SUPFAM" id="SSF50129">
    <property type="entry name" value="GroES-like"/>
    <property type="match status" value="1"/>
</dbReference>
<comment type="similarity">
    <text evidence="1">Belongs to the zinc-containing alcohol dehydrogenase family. Quinone oxidoreductase subfamily.</text>
</comment>
<dbReference type="Gene3D" id="3.40.50.720">
    <property type="entry name" value="NAD(P)-binding Rossmann-like Domain"/>
    <property type="match status" value="1"/>
</dbReference>
<keyword evidence="6" id="KW-1185">Reference proteome</keyword>
<dbReference type="Gene3D" id="3.90.180.10">
    <property type="entry name" value="Medium-chain alcohol dehydrogenases, catalytic domain"/>
    <property type="match status" value="1"/>
</dbReference>
<keyword evidence="2" id="KW-0560">Oxidoreductase</keyword>
<dbReference type="AlphaFoldDB" id="A0AAD7KQ66"/>
<proteinExistence type="inferred from homology"/>
<dbReference type="InterPro" id="IPR013154">
    <property type="entry name" value="ADH-like_N"/>
</dbReference>
<feature type="domain" description="Enoyl reductase (ER)" evidence="4">
    <location>
        <begin position="100"/>
        <end position="395"/>
    </location>
</feature>